<dbReference type="InterPro" id="IPR046484">
    <property type="entry name" value="DUF6577"/>
</dbReference>
<reference evidence="1" key="1">
    <citation type="submission" date="2019-03" db="EMBL/GenBank/DDBJ databases">
        <title>Single cell metagenomics reveals metabolic interactions within the superorganism composed of flagellate Streblomastix strix and complex community of Bacteroidetes bacteria on its surface.</title>
        <authorList>
            <person name="Treitli S.C."/>
            <person name="Kolisko M."/>
            <person name="Husnik F."/>
            <person name="Keeling P."/>
            <person name="Hampl V."/>
        </authorList>
    </citation>
    <scope>NUCLEOTIDE SEQUENCE</scope>
    <source>
        <strain evidence="1">STM</strain>
    </source>
</reference>
<sequence>MVINADILRFAVKNKQFTRKELIGYLEKHHPSVSSNAVSVQLNRLLISHELIRLELGIYALPDKSKTDFFIANTDDISQMSEQVKKQFPFIDFCVWNSKVIIPYMHHVPKLNCLFVDVKRDASEAVFNSLNTNPSKRVFLMPTQTDFDRYINGNEAVIVRPLVSEAPLHIIEGIPTPTIEKILVDMVGDVEFSFLQGVEMHSVYTNIFEKHKVNKNKIIRYATRRGRKEEVQQLLKDNNL</sequence>
<gene>
    <name evidence="1" type="ORF">EZS27_025307</name>
</gene>
<dbReference type="AlphaFoldDB" id="A0A5J4QVX8"/>
<organism evidence="1">
    <name type="scientific">termite gut metagenome</name>
    <dbReference type="NCBI Taxonomy" id="433724"/>
    <lineage>
        <taxon>unclassified sequences</taxon>
        <taxon>metagenomes</taxon>
        <taxon>organismal metagenomes</taxon>
    </lineage>
</organism>
<accession>A0A5J4QVX8</accession>
<proteinExistence type="predicted"/>
<dbReference type="Pfam" id="PF20217">
    <property type="entry name" value="DUF6577"/>
    <property type="match status" value="1"/>
</dbReference>
<comment type="caution">
    <text evidence="1">The sequence shown here is derived from an EMBL/GenBank/DDBJ whole genome shotgun (WGS) entry which is preliminary data.</text>
</comment>
<dbReference type="EMBL" id="SNRY01002351">
    <property type="protein sequence ID" value="KAA6325485.1"/>
    <property type="molecule type" value="Genomic_DNA"/>
</dbReference>
<evidence type="ECO:0000313" key="1">
    <source>
        <dbReference type="EMBL" id="KAA6325485.1"/>
    </source>
</evidence>
<name>A0A5J4QVX8_9ZZZZ</name>
<protein>
    <submittedName>
        <fullName evidence="1">Uncharacterized protein</fullName>
    </submittedName>
</protein>